<evidence type="ECO:0000313" key="2">
    <source>
        <dbReference type="Proteomes" id="UP000831701"/>
    </source>
</evidence>
<comment type="caution">
    <text evidence="1">The sequence shown here is derived from an EMBL/GenBank/DDBJ whole genome shotgun (WGS) entry which is preliminary data.</text>
</comment>
<sequence>MSGLEEEEDRSAFPASSRPPIKSYWIKDPPLFSNEPGPSDTKRRSESPISSRLSMKSDRSKGKLPDFSNEPGPSNTKKNKRSHVSVEEQPVLLYCFVSGRPEGSSLYQLWTLVLQTVHQLILGPVCFIRRLLLSPVWKKDPEPELDCRQPVRPAVYKVRLNICLLLSSTDVGLQEVLDEHKISLRRRCERVTEGSDEAGSETLPQQDLH</sequence>
<accession>A0ACB8VJZ8</accession>
<proteinExistence type="predicted"/>
<dbReference type="Proteomes" id="UP000831701">
    <property type="component" value="Chromosome 21"/>
</dbReference>
<keyword evidence="2" id="KW-1185">Reference proteome</keyword>
<name>A0ACB8VJZ8_9TELE</name>
<reference evidence="1" key="1">
    <citation type="submission" date="2022-04" db="EMBL/GenBank/DDBJ databases">
        <title>Jade perch genome.</title>
        <authorList>
            <person name="Chao B."/>
        </authorList>
    </citation>
    <scope>NUCLEOTIDE SEQUENCE</scope>
    <source>
        <strain evidence="1">CB-2022</strain>
    </source>
</reference>
<dbReference type="EMBL" id="CM041551">
    <property type="protein sequence ID" value="KAI3355588.1"/>
    <property type="molecule type" value="Genomic_DNA"/>
</dbReference>
<protein>
    <submittedName>
        <fullName evidence="1">Uncharacterized protein</fullName>
    </submittedName>
</protein>
<gene>
    <name evidence="1" type="ORF">L3Q82_018412</name>
</gene>
<organism evidence="1 2">
    <name type="scientific">Scortum barcoo</name>
    <name type="common">barcoo grunter</name>
    <dbReference type="NCBI Taxonomy" id="214431"/>
    <lineage>
        <taxon>Eukaryota</taxon>
        <taxon>Metazoa</taxon>
        <taxon>Chordata</taxon>
        <taxon>Craniata</taxon>
        <taxon>Vertebrata</taxon>
        <taxon>Euteleostomi</taxon>
        <taxon>Actinopterygii</taxon>
        <taxon>Neopterygii</taxon>
        <taxon>Teleostei</taxon>
        <taxon>Neoteleostei</taxon>
        <taxon>Acanthomorphata</taxon>
        <taxon>Eupercaria</taxon>
        <taxon>Centrarchiformes</taxon>
        <taxon>Terapontoidei</taxon>
        <taxon>Terapontidae</taxon>
        <taxon>Scortum</taxon>
    </lineage>
</organism>
<evidence type="ECO:0000313" key="1">
    <source>
        <dbReference type="EMBL" id="KAI3355588.1"/>
    </source>
</evidence>